<proteinExistence type="predicted"/>
<name>A0A1K1QTS9_9FLAO</name>
<reference evidence="2" key="1">
    <citation type="submission" date="2016-11" db="EMBL/GenBank/DDBJ databases">
        <authorList>
            <person name="Varghese N."/>
            <person name="Submissions S."/>
        </authorList>
    </citation>
    <scope>NUCLEOTIDE SEQUENCE [LARGE SCALE GENOMIC DNA]</scope>
    <source>
        <strain evidence="2">DSM 24786</strain>
    </source>
</reference>
<protein>
    <submittedName>
        <fullName evidence="1">Uncharacterized protein</fullName>
    </submittedName>
</protein>
<accession>A0A1K1QTS9</accession>
<dbReference type="AlphaFoldDB" id="A0A1K1QTS9"/>
<dbReference type="EMBL" id="FPIY01000005">
    <property type="protein sequence ID" value="SFW63280.1"/>
    <property type="molecule type" value="Genomic_DNA"/>
</dbReference>
<evidence type="ECO:0000313" key="1">
    <source>
        <dbReference type="EMBL" id="SFW63280.1"/>
    </source>
</evidence>
<sequence>MALSKLKYYSLFFILMVYGCSEDSFTALSSLDVVLNGETVVKDNVIACAASADKEGFVNVFFYPREGATNFRCFETEDIEVDKNNFEAYIEKAPDVLDVFNGKLKRFSVETSKEKWVIVSFTEAGSTHISNPIQLKHITKPTERLNTVNIDSANPIMPIFTWQDGLYTDSAIYFQVITDVNSNFLSGTYTFEKMFQYYNLDNVVLNITKKSPPNLIQTKNYGFTLMAVSEDNWVNLLVETNFSP</sequence>
<dbReference type="RefSeq" id="WP_072304577.1">
    <property type="nucleotide sequence ID" value="NZ_FPIY01000005.1"/>
</dbReference>
<dbReference type="STRING" id="76595.SAMN05660313_02948"/>
<dbReference type="Proteomes" id="UP000183257">
    <property type="component" value="Unassembled WGS sequence"/>
</dbReference>
<keyword evidence="2" id="KW-1185">Reference proteome</keyword>
<organism evidence="1 2">
    <name type="scientific">Cellulophaga fucicola</name>
    <dbReference type="NCBI Taxonomy" id="76595"/>
    <lineage>
        <taxon>Bacteria</taxon>
        <taxon>Pseudomonadati</taxon>
        <taxon>Bacteroidota</taxon>
        <taxon>Flavobacteriia</taxon>
        <taxon>Flavobacteriales</taxon>
        <taxon>Flavobacteriaceae</taxon>
        <taxon>Cellulophaga</taxon>
    </lineage>
</organism>
<dbReference type="PROSITE" id="PS51257">
    <property type="entry name" value="PROKAR_LIPOPROTEIN"/>
    <property type="match status" value="1"/>
</dbReference>
<evidence type="ECO:0000313" key="2">
    <source>
        <dbReference type="Proteomes" id="UP000183257"/>
    </source>
</evidence>
<dbReference type="OrthoDB" id="1177023at2"/>
<gene>
    <name evidence="1" type="ORF">SAMN05660313_02948</name>
</gene>